<name>A0ABP8MER8_9BACT</name>
<keyword evidence="2" id="KW-1185">Reference proteome</keyword>
<evidence type="ECO:0000313" key="2">
    <source>
        <dbReference type="Proteomes" id="UP001501410"/>
    </source>
</evidence>
<proteinExistence type="predicted"/>
<dbReference type="Proteomes" id="UP001501410">
    <property type="component" value="Unassembled WGS sequence"/>
</dbReference>
<accession>A0ABP8MER8</accession>
<dbReference type="RefSeq" id="WP_344821558.1">
    <property type="nucleotide sequence ID" value="NZ_BAABEZ010000001.1"/>
</dbReference>
<evidence type="ECO:0000313" key="1">
    <source>
        <dbReference type="EMBL" id="GAA4448385.1"/>
    </source>
</evidence>
<protein>
    <submittedName>
        <fullName evidence="1">DUF2851 family protein</fullName>
    </submittedName>
</protein>
<gene>
    <name evidence="1" type="ORF">GCM10023092_00840</name>
</gene>
<dbReference type="InterPro" id="IPR021272">
    <property type="entry name" value="DUF2851"/>
</dbReference>
<reference evidence="2" key="1">
    <citation type="journal article" date="2019" name="Int. J. Syst. Evol. Microbiol.">
        <title>The Global Catalogue of Microorganisms (GCM) 10K type strain sequencing project: providing services to taxonomists for standard genome sequencing and annotation.</title>
        <authorList>
            <consortium name="The Broad Institute Genomics Platform"/>
            <consortium name="The Broad Institute Genome Sequencing Center for Infectious Disease"/>
            <person name="Wu L."/>
            <person name="Ma J."/>
        </authorList>
    </citation>
    <scope>NUCLEOTIDE SEQUENCE [LARGE SCALE GENOMIC DNA]</scope>
    <source>
        <strain evidence="2">JCM 31921</strain>
    </source>
</reference>
<dbReference type="Pfam" id="PF11013">
    <property type="entry name" value="DUF2851"/>
    <property type="match status" value="1"/>
</dbReference>
<organism evidence="1 2">
    <name type="scientific">Rurimicrobium arvi</name>
    <dbReference type="NCBI Taxonomy" id="2049916"/>
    <lineage>
        <taxon>Bacteria</taxon>
        <taxon>Pseudomonadati</taxon>
        <taxon>Bacteroidota</taxon>
        <taxon>Chitinophagia</taxon>
        <taxon>Chitinophagales</taxon>
        <taxon>Chitinophagaceae</taxon>
        <taxon>Rurimicrobium</taxon>
    </lineage>
</organism>
<comment type="caution">
    <text evidence="1">The sequence shown here is derived from an EMBL/GenBank/DDBJ whole genome shotgun (WGS) entry which is preliminary data.</text>
</comment>
<dbReference type="EMBL" id="BAABEZ010000001">
    <property type="protein sequence ID" value="GAA4448385.1"/>
    <property type="molecule type" value="Genomic_DNA"/>
</dbReference>
<sequence length="429" mass="50015">MTDEYFMQSLWQYSLYRPEALRTTLGEPLTIINPGIRNRHSGPDFEEARIRIGNTMLVGHVELHIRSSDWFAHGHQRDKAYERIILHVVWEDDAPGSLPASIPVLVLAPHVPAAIITRYRFLHESLSGIPCGHMLGNVNNLVKKAWLTRLLAERWESRFRAWDTLLQQTNGDWRMLLYWRMAENFGFRTNAAPFLRLAQSIPLVILGRHHDQLFQLEALLFGQAGFLSAEFNEEYPFRLRQEYEYLRRKYRLEPMPVHLWKFMRLRPANFPTIRIAQFAALVHQSFHLFQQIVAYSDLKELTALFEGVSASEYWDRHFRFGDQEQQKPRSRSLGGDSIANIITNTVAPVRFMYGAQHESDDYVAQSIALLEGLEPERNAVISEWEQRGWKPDNAAESQALLELYHHYCSRKQCLNCSVGQSLLRLWPDK</sequence>